<dbReference type="InterPro" id="IPR002528">
    <property type="entry name" value="MATE_fam"/>
</dbReference>
<evidence type="ECO:0000256" key="5">
    <source>
        <dbReference type="ARBA" id="ARBA00022692"/>
    </source>
</evidence>
<keyword evidence="6 8" id="KW-1133">Transmembrane helix</keyword>
<sequence>MLQSKQLDFTEGRIMKKMILFSWPIFLTNLLQSSYQLIDSIWVGNLLGPSALGAITISATVVFTILSFIIGLNGATLTVLSQRRGANDEEGLKNSLNAFVFVLGTLALLLGLIGFLFSGHILRFMGTPGDILPLAQSYLQINFIGILFLFGYNFIGTVLRALGDSKTPIRFIIIAVVLNTVLDPLFIHVFQWGIDGAAYATIISQGTAFLYGLLYSIYKAKVPFQIPRLPERRYFIVLFKLGLPAGLSMMTISAGILAIMTVVTGYGEEVVAGFGAAQRLDSLIMLPALTLGSAVNSMAGQNIGAQLWERVNDIAKQAIILISIVSITISTVIFLGAEQLIRLFVQDEGTVQFGAVYVKTIAFFYPFLGVNFVLNGIARAAGAMFPILILNIISFWILRYPLTAIFSKWLGESGIALGMGLSFVISSVVASVYYFRGNWRKISEDVGEKTGNKEKNKETDQ</sequence>
<comment type="subcellular location">
    <subcellularLocation>
        <location evidence="1">Cell membrane</location>
        <topology evidence="1">Multi-pass membrane protein</topology>
    </subcellularLocation>
</comment>
<feature type="transmembrane region" description="Helical" evidence="8">
    <location>
        <begin position="414"/>
        <end position="435"/>
    </location>
</feature>
<feature type="transmembrane region" description="Helical" evidence="8">
    <location>
        <begin position="20"/>
        <end position="38"/>
    </location>
</feature>
<gene>
    <name evidence="9" type="ORF">ACFFH4_00275</name>
</gene>
<dbReference type="NCBIfam" id="TIGR00797">
    <property type="entry name" value="matE"/>
    <property type="match status" value="1"/>
</dbReference>
<feature type="transmembrane region" description="Helical" evidence="8">
    <location>
        <begin position="317"/>
        <end position="336"/>
    </location>
</feature>
<evidence type="ECO:0000256" key="3">
    <source>
        <dbReference type="ARBA" id="ARBA00022448"/>
    </source>
</evidence>
<dbReference type="RefSeq" id="WP_273845900.1">
    <property type="nucleotide sequence ID" value="NZ_JAQQWT010000015.1"/>
</dbReference>
<feature type="transmembrane region" description="Helical" evidence="8">
    <location>
        <begin position="196"/>
        <end position="218"/>
    </location>
</feature>
<feature type="transmembrane region" description="Helical" evidence="8">
    <location>
        <begin position="96"/>
        <end position="117"/>
    </location>
</feature>
<feature type="transmembrane region" description="Helical" evidence="8">
    <location>
        <begin position="356"/>
        <end position="374"/>
    </location>
</feature>
<dbReference type="InterPro" id="IPR048279">
    <property type="entry name" value="MdtK-like"/>
</dbReference>
<dbReference type="EMBL" id="JBHLTR010000001">
    <property type="protein sequence ID" value="MFC0557487.1"/>
    <property type="molecule type" value="Genomic_DNA"/>
</dbReference>
<evidence type="ECO:0000313" key="9">
    <source>
        <dbReference type="EMBL" id="MFC0557487.1"/>
    </source>
</evidence>
<organism evidence="9 10">
    <name type="scientific">Halalkalibacter alkalisediminis</name>
    <dbReference type="NCBI Taxonomy" id="935616"/>
    <lineage>
        <taxon>Bacteria</taxon>
        <taxon>Bacillati</taxon>
        <taxon>Bacillota</taxon>
        <taxon>Bacilli</taxon>
        <taxon>Bacillales</taxon>
        <taxon>Bacillaceae</taxon>
        <taxon>Halalkalibacter</taxon>
    </lineage>
</organism>
<dbReference type="CDD" id="cd13138">
    <property type="entry name" value="MATE_yoeA_like"/>
    <property type="match status" value="1"/>
</dbReference>
<evidence type="ECO:0000256" key="4">
    <source>
        <dbReference type="ARBA" id="ARBA00022475"/>
    </source>
</evidence>
<comment type="similarity">
    <text evidence="2">Belongs to the multi antimicrobial extrusion (MATE) (TC 2.A.66.1) family.</text>
</comment>
<proteinExistence type="inferred from homology"/>
<evidence type="ECO:0000256" key="2">
    <source>
        <dbReference type="ARBA" id="ARBA00010199"/>
    </source>
</evidence>
<feature type="transmembrane region" description="Helical" evidence="8">
    <location>
        <begin position="137"/>
        <end position="159"/>
    </location>
</feature>
<protein>
    <submittedName>
        <fullName evidence="9">MATE family efflux transporter</fullName>
    </submittedName>
</protein>
<evidence type="ECO:0000256" key="7">
    <source>
        <dbReference type="ARBA" id="ARBA00023136"/>
    </source>
</evidence>
<keyword evidence="4" id="KW-1003">Cell membrane</keyword>
<evidence type="ECO:0000256" key="8">
    <source>
        <dbReference type="SAM" id="Phobius"/>
    </source>
</evidence>
<dbReference type="InterPro" id="IPR052031">
    <property type="entry name" value="Membrane_Transporter-Flippase"/>
</dbReference>
<keyword evidence="7 8" id="KW-0472">Membrane</keyword>
<dbReference type="Pfam" id="PF01554">
    <property type="entry name" value="MatE"/>
    <property type="match status" value="2"/>
</dbReference>
<feature type="transmembrane region" description="Helical" evidence="8">
    <location>
        <begin position="171"/>
        <end position="190"/>
    </location>
</feature>
<name>A0ABV6N9P4_9BACI</name>
<dbReference type="PANTHER" id="PTHR43549">
    <property type="entry name" value="MULTIDRUG RESISTANCE PROTEIN YPNP-RELATED"/>
    <property type="match status" value="1"/>
</dbReference>
<feature type="transmembrane region" description="Helical" evidence="8">
    <location>
        <begin position="50"/>
        <end position="75"/>
    </location>
</feature>
<evidence type="ECO:0000313" key="10">
    <source>
        <dbReference type="Proteomes" id="UP001589833"/>
    </source>
</evidence>
<reference evidence="9 10" key="1">
    <citation type="submission" date="2024-09" db="EMBL/GenBank/DDBJ databases">
        <authorList>
            <person name="Sun Q."/>
            <person name="Mori K."/>
        </authorList>
    </citation>
    <scope>NUCLEOTIDE SEQUENCE [LARGE SCALE GENOMIC DNA]</scope>
    <source>
        <strain evidence="9 10">NCAIM B.02301</strain>
    </source>
</reference>
<feature type="transmembrane region" description="Helical" evidence="8">
    <location>
        <begin position="381"/>
        <end position="402"/>
    </location>
</feature>
<dbReference type="PIRSF" id="PIRSF006603">
    <property type="entry name" value="DinF"/>
    <property type="match status" value="1"/>
</dbReference>
<feature type="transmembrane region" description="Helical" evidence="8">
    <location>
        <begin position="238"/>
        <end position="263"/>
    </location>
</feature>
<evidence type="ECO:0000256" key="6">
    <source>
        <dbReference type="ARBA" id="ARBA00022989"/>
    </source>
</evidence>
<keyword evidence="5 8" id="KW-0812">Transmembrane</keyword>
<dbReference type="Proteomes" id="UP001589833">
    <property type="component" value="Unassembled WGS sequence"/>
</dbReference>
<feature type="transmembrane region" description="Helical" evidence="8">
    <location>
        <begin position="283"/>
        <end position="305"/>
    </location>
</feature>
<keyword evidence="10" id="KW-1185">Reference proteome</keyword>
<comment type="caution">
    <text evidence="9">The sequence shown here is derived from an EMBL/GenBank/DDBJ whole genome shotgun (WGS) entry which is preliminary data.</text>
</comment>
<keyword evidence="3" id="KW-0813">Transport</keyword>
<accession>A0ABV6N9P4</accession>
<evidence type="ECO:0000256" key="1">
    <source>
        <dbReference type="ARBA" id="ARBA00004651"/>
    </source>
</evidence>
<dbReference type="PANTHER" id="PTHR43549:SF3">
    <property type="entry name" value="MULTIDRUG RESISTANCE PROTEIN YPNP-RELATED"/>
    <property type="match status" value="1"/>
</dbReference>